<dbReference type="InterPro" id="IPR026791">
    <property type="entry name" value="DOCK"/>
</dbReference>
<dbReference type="Pfam" id="PF20422">
    <property type="entry name" value="DHR-2_Lobe_B"/>
    <property type="match status" value="1"/>
</dbReference>
<reference evidence="5" key="1">
    <citation type="submission" date="2016-06" db="UniProtKB">
        <authorList>
            <consortium name="WormBaseParasite"/>
        </authorList>
    </citation>
    <scope>IDENTIFICATION</scope>
</reference>
<evidence type="ECO:0000313" key="5">
    <source>
        <dbReference type="WBParaSite" id="GPUH_0001563201-mRNA-1"/>
    </source>
</evidence>
<reference evidence="3 4" key="2">
    <citation type="submission" date="2018-11" db="EMBL/GenBank/DDBJ databases">
        <authorList>
            <consortium name="Pathogen Informatics"/>
        </authorList>
    </citation>
    <scope>NUCLEOTIDE SEQUENCE [LARGE SCALE GENOMIC DNA]</scope>
</reference>
<dbReference type="WBParaSite" id="GPUH_0001563201-mRNA-1">
    <property type="protein sequence ID" value="GPUH_0001563201-mRNA-1"/>
    <property type="gene ID" value="GPUH_0001563201"/>
</dbReference>
<evidence type="ECO:0000313" key="4">
    <source>
        <dbReference type="Proteomes" id="UP000271098"/>
    </source>
</evidence>
<keyword evidence="4" id="KW-1185">Reference proteome</keyword>
<accession>A0A183E3R9</accession>
<dbReference type="Gene3D" id="1.20.58.740">
    <property type="match status" value="1"/>
</dbReference>
<dbReference type="InterPro" id="IPR043162">
    <property type="entry name" value="DOCK_C_lobe_C"/>
</dbReference>
<organism evidence="5">
    <name type="scientific">Gongylonema pulchrum</name>
    <dbReference type="NCBI Taxonomy" id="637853"/>
    <lineage>
        <taxon>Eukaryota</taxon>
        <taxon>Metazoa</taxon>
        <taxon>Ecdysozoa</taxon>
        <taxon>Nematoda</taxon>
        <taxon>Chromadorea</taxon>
        <taxon>Rhabditida</taxon>
        <taxon>Spirurina</taxon>
        <taxon>Spiruromorpha</taxon>
        <taxon>Spiruroidea</taxon>
        <taxon>Gongylonematidae</taxon>
        <taxon>Gongylonema</taxon>
    </lineage>
</organism>
<dbReference type="InterPro" id="IPR027357">
    <property type="entry name" value="DOCKER_dom"/>
</dbReference>
<evidence type="ECO:0000313" key="3">
    <source>
        <dbReference type="EMBL" id="VDN26330.1"/>
    </source>
</evidence>
<dbReference type="Proteomes" id="UP000271098">
    <property type="component" value="Unassembled WGS sequence"/>
</dbReference>
<evidence type="ECO:0000259" key="2">
    <source>
        <dbReference type="PROSITE" id="PS51651"/>
    </source>
</evidence>
<gene>
    <name evidence="3" type="ORF">GPUH_LOCUS15610</name>
</gene>
<feature type="domain" description="DOCKER" evidence="2">
    <location>
        <begin position="1"/>
        <end position="170"/>
    </location>
</feature>
<dbReference type="EMBL" id="UYRT01082686">
    <property type="protein sequence ID" value="VDN26330.1"/>
    <property type="molecule type" value="Genomic_DNA"/>
</dbReference>
<dbReference type="AlphaFoldDB" id="A0A183E3R9"/>
<dbReference type="OrthoDB" id="47328at2759"/>
<dbReference type="InterPro" id="IPR046770">
    <property type="entry name" value="DOCKER_Lobe_B"/>
</dbReference>
<dbReference type="GO" id="GO:0005085">
    <property type="term" value="F:guanyl-nucleotide exchange factor activity"/>
    <property type="evidence" value="ECO:0007669"/>
    <property type="project" value="InterPro"/>
</dbReference>
<dbReference type="PANTHER" id="PTHR23317:SF26">
    <property type="entry name" value="ZIZIMIN, ISOFORM K"/>
    <property type="match status" value="1"/>
</dbReference>
<dbReference type="PANTHER" id="PTHR23317">
    <property type="entry name" value="DEDICATOR OF CYTOKINESIS DOCK"/>
    <property type="match status" value="1"/>
</dbReference>
<comment type="similarity">
    <text evidence="1">Belongs to the DOCK family.</text>
</comment>
<proteinExistence type="inferred from homology"/>
<dbReference type="GO" id="GO:0007264">
    <property type="term" value="P:small GTPase-mediated signal transduction"/>
    <property type="evidence" value="ECO:0007669"/>
    <property type="project" value="InterPro"/>
</dbReference>
<name>A0A183E3R9_9BILA</name>
<evidence type="ECO:0000256" key="1">
    <source>
        <dbReference type="PROSITE-ProRule" id="PRU00984"/>
    </source>
</evidence>
<protein>
    <submittedName>
        <fullName evidence="5">DOCKER domain-containing protein</fullName>
    </submittedName>
</protein>
<dbReference type="PROSITE" id="PS51651">
    <property type="entry name" value="DOCKER"/>
    <property type="match status" value="1"/>
</dbReference>
<sequence>MDEVALQENVAYVQMTHVEPYKNGYDVLSYEAHTNLRQFVYEMSVMDEKVPQDEPKLARQALKRIFVTVEDSFPNTRRRSRVVKRSETRLVSVCAEALEANEAAIGDDQIEYHNMLKNAFAAMIERLHGYFGEMMPVEQDHADSVPAVSQEQRTNRNSMHILDSIGGINS</sequence>